<dbReference type="EMBL" id="JACOPN010000001">
    <property type="protein sequence ID" value="MBC5716184.1"/>
    <property type="molecule type" value="Genomic_DNA"/>
</dbReference>
<dbReference type="Proteomes" id="UP000602260">
    <property type="component" value="Unassembled WGS sequence"/>
</dbReference>
<evidence type="ECO:0000313" key="2">
    <source>
        <dbReference type="Proteomes" id="UP000602260"/>
    </source>
</evidence>
<accession>A0A8J6J1X1</accession>
<keyword evidence="2" id="KW-1185">Reference proteome</keyword>
<evidence type="ECO:0000313" key="1">
    <source>
        <dbReference type="EMBL" id="MBC5716184.1"/>
    </source>
</evidence>
<sequence length="165" mass="18207">MDLERIPRYMADYLSANGVAAEPAWSGRERTALAGAKAVVSVRKCQVGPAGFQDYLGERFDKDSGQWRELYGRKAELTLGLDLYAPEETEGAELERAVFRLARALVRGGPPDVGVKELAWGETERDGKSRLLRRTVRAVCVVCLTGEEEPSAVFSEFEVRGGLKK</sequence>
<dbReference type="AlphaFoldDB" id="A0A8J6J1X1"/>
<dbReference type="RefSeq" id="WP_186877651.1">
    <property type="nucleotide sequence ID" value="NZ_JACOPN010000001.1"/>
</dbReference>
<protein>
    <submittedName>
        <fullName evidence="1">Uncharacterized protein</fullName>
    </submittedName>
</protein>
<comment type="caution">
    <text evidence="1">The sequence shown here is derived from an EMBL/GenBank/DDBJ whole genome shotgun (WGS) entry which is preliminary data.</text>
</comment>
<proteinExistence type="predicted"/>
<organism evidence="1 2">
    <name type="scientific">Flintibacter faecis</name>
    <dbReference type="NCBI Taxonomy" id="2763047"/>
    <lineage>
        <taxon>Bacteria</taxon>
        <taxon>Bacillati</taxon>
        <taxon>Bacillota</taxon>
        <taxon>Clostridia</taxon>
        <taxon>Eubacteriales</taxon>
        <taxon>Flintibacter</taxon>
    </lineage>
</organism>
<name>A0A8J6J1X1_9FIRM</name>
<reference evidence="1" key="1">
    <citation type="submission" date="2020-08" db="EMBL/GenBank/DDBJ databases">
        <title>Genome public.</title>
        <authorList>
            <person name="Liu C."/>
            <person name="Sun Q."/>
        </authorList>
    </citation>
    <scope>NUCLEOTIDE SEQUENCE</scope>
    <source>
        <strain evidence="1">BX5</strain>
    </source>
</reference>
<gene>
    <name evidence="1" type="ORF">H8S55_02410</name>
</gene>